<evidence type="ECO:0000313" key="15">
    <source>
        <dbReference type="EMBL" id="GAA3048562.1"/>
    </source>
</evidence>
<dbReference type="InterPro" id="IPR001734">
    <property type="entry name" value="Na/solute_symporter"/>
</dbReference>
<keyword evidence="14" id="KW-0029">Amino-acid transport</keyword>
<keyword evidence="6 14" id="KW-0769">Symport</keyword>
<dbReference type="InterPro" id="IPR050277">
    <property type="entry name" value="Sodium:Solute_Symporter"/>
</dbReference>
<dbReference type="PROSITE" id="PS50283">
    <property type="entry name" value="NA_SOLUT_SYMP_3"/>
    <property type="match status" value="1"/>
</dbReference>
<evidence type="ECO:0000256" key="5">
    <source>
        <dbReference type="ARBA" id="ARBA00022692"/>
    </source>
</evidence>
<feature type="transmembrane region" description="Helical" evidence="14">
    <location>
        <begin position="233"/>
        <end position="254"/>
    </location>
</feature>
<feature type="transmembrane region" description="Helical" evidence="14">
    <location>
        <begin position="434"/>
        <end position="451"/>
    </location>
</feature>
<dbReference type="InterPro" id="IPR011851">
    <property type="entry name" value="Na/Pro_symporter"/>
</dbReference>
<evidence type="ECO:0000256" key="8">
    <source>
        <dbReference type="ARBA" id="ARBA00023053"/>
    </source>
</evidence>
<evidence type="ECO:0000256" key="6">
    <source>
        <dbReference type="ARBA" id="ARBA00022847"/>
    </source>
</evidence>
<dbReference type="CDD" id="cd11475">
    <property type="entry name" value="SLC5sbd_PutP"/>
    <property type="match status" value="1"/>
</dbReference>
<keyword evidence="11 14" id="KW-0739">Sodium transport</keyword>
<keyword evidence="10 14" id="KW-0472">Membrane</keyword>
<evidence type="ECO:0000256" key="9">
    <source>
        <dbReference type="ARBA" id="ARBA00023065"/>
    </source>
</evidence>
<evidence type="ECO:0000256" key="11">
    <source>
        <dbReference type="ARBA" id="ARBA00023201"/>
    </source>
</evidence>
<feature type="transmembrane region" description="Helical" evidence="14">
    <location>
        <begin position="167"/>
        <end position="190"/>
    </location>
</feature>
<dbReference type="EMBL" id="BAAAVS010000059">
    <property type="protein sequence ID" value="GAA3048562.1"/>
    <property type="molecule type" value="Genomic_DNA"/>
</dbReference>
<accession>A0ABP6LN21</accession>
<evidence type="ECO:0000313" key="16">
    <source>
        <dbReference type="Proteomes" id="UP001501035"/>
    </source>
</evidence>
<feature type="transmembrane region" description="Helical" evidence="14">
    <location>
        <begin position="197"/>
        <end position="221"/>
    </location>
</feature>
<feature type="transmembrane region" description="Helical" evidence="14">
    <location>
        <begin position="12"/>
        <end position="30"/>
    </location>
</feature>
<feature type="transmembrane region" description="Helical" evidence="14">
    <location>
        <begin position="403"/>
        <end position="427"/>
    </location>
</feature>
<comment type="subcellular location">
    <subcellularLocation>
        <location evidence="1 14">Cell membrane</location>
        <topology evidence="1 14">Multi-pass membrane protein</topology>
    </subcellularLocation>
</comment>
<evidence type="ECO:0000256" key="10">
    <source>
        <dbReference type="ARBA" id="ARBA00023136"/>
    </source>
</evidence>
<keyword evidence="9 14" id="KW-0406">Ion transport</keyword>
<dbReference type="PROSITE" id="PS00457">
    <property type="entry name" value="NA_SOLUT_SYMP_2"/>
    <property type="match status" value="1"/>
</dbReference>
<dbReference type="Proteomes" id="UP001501035">
    <property type="component" value="Unassembled WGS sequence"/>
</dbReference>
<comment type="catalytic activity">
    <reaction evidence="12">
        <text>L-proline(in) + Na(+)(in) = L-proline(out) + Na(+)(out)</text>
        <dbReference type="Rhea" id="RHEA:28967"/>
        <dbReference type="ChEBI" id="CHEBI:29101"/>
        <dbReference type="ChEBI" id="CHEBI:60039"/>
    </reaction>
</comment>
<dbReference type="InterPro" id="IPR038377">
    <property type="entry name" value="Na/Glc_symporter_sf"/>
</dbReference>
<feature type="transmembrane region" description="Helical" evidence="14">
    <location>
        <begin position="457"/>
        <end position="478"/>
    </location>
</feature>
<dbReference type="PANTHER" id="PTHR48086">
    <property type="entry name" value="SODIUM/PROLINE SYMPORTER-RELATED"/>
    <property type="match status" value="1"/>
</dbReference>
<evidence type="ECO:0000256" key="13">
    <source>
        <dbReference type="RuleBase" id="RU362091"/>
    </source>
</evidence>
<dbReference type="Pfam" id="PF00474">
    <property type="entry name" value="SSF"/>
    <property type="match status" value="1"/>
</dbReference>
<evidence type="ECO:0000256" key="4">
    <source>
        <dbReference type="ARBA" id="ARBA00022475"/>
    </source>
</evidence>
<protein>
    <recommendedName>
        <fullName evidence="14">Sodium/proline symporter</fullName>
    </recommendedName>
    <alternativeName>
        <fullName evidence="14">Proline permease</fullName>
    </alternativeName>
</protein>
<comment type="similarity">
    <text evidence="2 13">Belongs to the sodium:solute symporter (SSF) (TC 2.A.21) family.</text>
</comment>
<dbReference type="NCBIfam" id="TIGR00813">
    <property type="entry name" value="sss"/>
    <property type="match status" value="1"/>
</dbReference>
<reference evidence="16" key="1">
    <citation type="journal article" date="2019" name="Int. J. Syst. Evol. Microbiol.">
        <title>The Global Catalogue of Microorganisms (GCM) 10K type strain sequencing project: providing services to taxonomists for standard genome sequencing and annotation.</title>
        <authorList>
            <consortium name="The Broad Institute Genomics Platform"/>
            <consortium name="The Broad Institute Genome Sequencing Center for Infectious Disease"/>
            <person name="Wu L."/>
            <person name="Ma J."/>
        </authorList>
    </citation>
    <scope>NUCLEOTIDE SEQUENCE [LARGE SCALE GENOMIC DNA]</scope>
    <source>
        <strain evidence="16">JCM 14234</strain>
    </source>
</reference>
<comment type="function">
    <text evidence="14">Catalyzes the sodium-dependent uptake of extracellular L-proline.</text>
</comment>
<keyword evidence="8 14" id="KW-0915">Sodium</keyword>
<gene>
    <name evidence="15" type="primary">putP</name>
    <name evidence="15" type="ORF">GCM10010528_29680</name>
</gene>
<dbReference type="RefSeq" id="WP_290706857.1">
    <property type="nucleotide sequence ID" value="NZ_BAAAVS010000059.1"/>
</dbReference>
<keyword evidence="7 14" id="KW-1133">Transmembrane helix</keyword>
<comment type="caution">
    <text evidence="15">The sequence shown here is derived from an EMBL/GenBank/DDBJ whole genome shotgun (WGS) entry which is preliminary data.</text>
</comment>
<name>A0ABP6LN21_9ACTN</name>
<feature type="transmembrane region" description="Helical" evidence="14">
    <location>
        <begin position="129"/>
        <end position="147"/>
    </location>
</feature>
<proteinExistence type="inferred from homology"/>
<keyword evidence="4 14" id="KW-1003">Cell membrane</keyword>
<dbReference type="Gene3D" id="1.20.1730.10">
    <property type="entry name" value="Sodium/glucose cotransporter"/>
    <property type="match status" value="1"/>
</dbReference>
<evidence type="ECO:0000256" key="3">
    <source>
        <dbReference type="ARBA" id="ARBA00022448"/>
    </source>
</evidence>
<feature type="transmembrane region" description="Helical" evidence="14">
    <location>
        <begin position="323"/>
        <end position="356"/>
    </location>
</feature>
<evidence type="ECO:0000256" key="12">
    <source>
        <dbReference type="ARBA" id="ARBA00033708"/>
    </source>
</evidence>
<comment type="caution">
    <text evidence="14">Lacks conserved residue(s) required for the propagation of feature annotation.</text>
</comment>
<organism evidence="15 16">
    <name type="scientific">Gordonia defluvii</name>
    <dbReference type="NCBI Taxonomy" id="283718"/>
    <lineage>
        <taxon>Bacteria</taxon>
        <taxon>Bacillati</taxon>
        <taxon>Actinomycetota</taxon>
        <taxon>Actinomycetes</taxon>
        <taxon>Mycobacteriales</taxon>
        <taxon>Gordoniaceae</taxon>
        <taxon>Gordonia</taxon>
    </lineage>
</organism>
<feature type="transmembrane region" description="Helical" evidence="14">
    <location>
        <begin position="282"/>
        <end position="303"/>
    </location>
</feature>
<dbReference type="NCBIfam" id="TIGR02121">
    <property type="entry name" value="Na_Pro_sym"/>
    <property type="match status" value="1"/>
</dbReference>
<dbReference type="PANTHER" id="PTHR48086:SF3">
    <property type="entry name" value="SODIUM_PROLINE SYMPORTER"/>
    <property type="match status" value="1"/>
</dbReference>
<keyword evidence="5 14" id="KW-0812">Transmembrane</keyword>
<dbReference type="InterPro" id="IPR018212">
    <property type="entry name" value="Na/solute_symporter_CS"/>
</dbReference>
<evidence type="ECO:0000256" key="7">
    <source>
        <dbReference type="ARBA" id="ARBA00022989"/>
    </source>
</evidence>
<evidence type="ECO:0000256" key="14">
    <source>
        <dbReference type="RuleBase" id="RU366012"/>
    </source>
</evidence>
<feature type="transmembrane region" description="Helical" evidence="14">
    <location>
        <begin position="377"/>
        <end position="397"/>
    </location>
</feature>
<keyword evidence="16" id="KW-1185">Reference proteome</keyword>
<evidence type="ECO:0000256" key="1">
    <source>
        <dbReference type="ARBA" id="ARBA00004651"/>
    </source>
</evidence>
<evidence type="ECO:0000256" key="2">
    <source>
        <dbReference type="ARBA" id="ARBA00006434"/>
    </source>
</evidence>
<keyword evidence="3 14" id="KW-0813">Transport</keyword>
<sequence length="536" mass="56803">MSIASHGHAFQIAAVVLYFTGMVAIGWFAYLKTKNNLDGYLLADRGLAPWVAALSAGASDMSGWLLMGLPGAIYLSGMDKSWIMIGLIVGAWMNWKLVAPRLRSYTEVADDAITIPSFFEKRLHDQSRILRITCGVIILVFFTFYVSSGMVASGKFFNSAFGVNYHVGMLIVAGVTMLYTLMGGFLGASLTDVAQGLLVVTALVAVPVVGVIELGGVGTTIDLIRDVDPSVPSFFAGSSALGIVSAAAWGLGYFGQPHIIVRFMALRSPADAPTARRIGIGWMIMCALGAVGTALVGIAYFNVYAGKKPADAETVFLVMSQVLFHPFVAGLVLAAVLAAIMSTISSQLIVCSSALVEDLYKLVAHKRGLRPLSDSAYVRFGRIGVLAIAVIAVLLALSPSNSILDLVAFAWSGFGSAFGPAIILSLFWRRFTTAGALTGIVVGAVVAFAWGQSSLNAHLYGIVPAFATSFTTAIAVSLMTARSDPDVIDAEFDEATALARAPPPVGCGRDRIRLMRRQPRSSPLATWVTWISLEPA</sequence>